<dbReference type="EMBL" id="CP025189">
    <property type="protein sequence ID" value="AWV24283.1"/>
    <property type="molecule type" value="Genomic_DNA"/>
</dbReference>
<protein>
    <recommendedName>
        <fullName evidence="3">DUF4169 domain-containing protein</fullName>
    </recommendedName>
</protein>
<dbReference type="RefSeq" id="WP_226946025.1">
    <property type="nucleotide sequence ID" value="NZ_CP025061.1"/>
</dbReference>
<proteinExistence type="predicted"/>
<evidence type="ECO:0000313" key="2">
    <source>
        <dbReference type="EMBL" id="AWV24283.1"/>
    </source>
</evidence>
<evidence type="ECO:0000256" key="1">
    <source>
        <dbReference type="SAM" id="MobiDB-lite"/>
    </source>
</evidence>
<reference evidence="2" key="1">
    <citation type="submission" date="2017-12" db="EMBL/GenBank/DDBJ databases">
        <authorList>
            <person name="Martens C."/>
            <person name="Dahlstrom E."/>
            <person name="Barbian K."/>
            <person name="Sykora L."/>
            <person name="Ricklefs S."/>
            <person name="Bruno D."/>
            <person name="Anzick I."/>
            <person name="Myles I."/>
            <person name="Datta S.K."/>
        </authorList>
    </citation>
    <scope>NUCLEOTIDE SEQUENCE</scope>
    <source>
        <strain evidence="2">AD2</strain>
    </source>
</reference>
<gene>
    <name evidence="2" type="ORF">RADP37_03444</name>
</gene>
<sequence length="69" mass="7848">MHYPGVMGDVVNLRQVRKARDKTEKEAKAAENRIRHGRTGAQKAADRLAREKREALLDGARREEPGRPE</sequence>
<feature type="region of interest" description="Disordered" evidence="1">
    <location>
        <begin position="17"/>
        <end position="48"/>
    </location>
</feature>
<dbReference type="InterPro" id="IPR025227">
    <property type="entry name" value="DUF4169"/>
</dbReference>
<feature type="compositionally biased region" description="Basic and acidic residues" evidence="1">
    <location>
        <begin position="21"/>
        <end position="34"/>
    </location>
</feature>
<accession>A0A4Y1N3I0</accession>
<dbReference type="AlphaFoldDB" id="A0A4Y1N3I0"/>
<dbReference type="Pfam" id="PF13770">
    <property type="entry name" value="DUF4169"/>
    <property type="match status" value="1"/>
</dbReference>
<name>A0A4Y1N3I0_9PROT</name>
<organism evidence="2">
    <name type="scientific">Roseomonas mucosa</name>
    <dbReference type="NCBI Taxonomy" id="207340"/>
    <lineage>
        <taxon>Bacteria</taxon>
        <taxon>Pseudomonadati</taxon>
        <taxon>Pseudomonadota</taxon>
        <taxon>Alphaproteobacteria</taxon>
        <taxon>Acetobacterales</taxon>
        <taxon>Roseomonadaceae</taxon>
        <taxon>Roseomonas</taxon>
    </lineage>
</organism>
<evidence type="ECO:0008006" key="3">
    <source>
        <dbReference type="Google" id="ProtNLM"/>
    </source>
</evidence>